<dbReference type="EMBL" id="SGWQ01000010">
    <property type="protein sequence ID" value="RZS34090.1"/>
    <property type="molecule type" value="Genomic_DNA"/>
</dbReference>
<sequence>MTIRRAHWRRTRAPLGLAIVACALLPVLASCDSGSPQAAAQPQPTVTAASAPARFGDRRELDRLIISMSTPRSFVPSETAYPRKPRALAFEMTIENHRNTPYRPSQLLVSATGDARPLEQVIDTAQGYTGVVSAGEAIPPGQSVRVTLAFAVPEGKVTVRISVQPDVPAGGVPAVFADIV</sequence>
<dbReference type="Proteomes" id="UP000294257">
    <property type="component" value="Unassembled WGS sequence"/>
</dbReference>
<dbReference type="AlphaFoldDB" id="A0A4Q7KGU6"/>
<accession>A0A4Q7KGU6</accession>
<keyword evidence="3" id="KW-1185">Reference proteome</keyword>
<keyword evidence="1" id="KW-0732">Signal</keyword>
<feature type="chain" id="PRO_5039040264" description="DUF4352 domain-containing protein" evidence="1">
    <location>
        <begin position="30"/>
        <end position="180"/>
    </location>
</feature>
<name>A0A4Q7KGU6_9PSEU</name>
<organism evidence="2 3">
    <name type="scientific">Herbihabitans rhizosphaerae</name>
    <dbReference type="NCBI Taxonomy" id="1872711"/>
    <lineage>
        <taxon>Bacteria</taxon>
        <taxon>Bacillati</taxon>
        <taxon>Actinomycetota</taxon>
        <taxon>Actinomycetes</taxon>
        <taxon>Pseudonocardiales</taxon>
        <taxon>Pseudonocardiaceae</taxon>
        <taxon>Herbihabitans</taxon>
    </lineage>
</organism>
<evidence type="ECO:0008006" key="4">
    <source>
        <dbReference type="Google" id="ProtNLM"/>
    </source>
</evidence>
<reference evidence="2 3" key="1">
    <citation type="submission" date="2019-02" db="EMBL/GenBank/DDBJ databases">
        <title>Genomic Encyclopedia of Type Strains, Phase IV (KMG-IV): sequencing the most valuable type-strain genomes for metagenomic binning, comparative biology and taxonomic classification.</title>
        <authorList>
            <person name="Goeker M."/>
        </authorList>
    </citation>
    <scope>NUCLEOTIDE SEQUENCE [LARGE SCALE GENOMIC DNA]</scope>
    <source>
        <strain evidence="2 3">DSM 101727</strain>
    </source>
</reference>
<comment type="caution">
    <text evidence="2">The sequence shown here is derived from an EMBL/GenBank/DDBJ whole genome shotgun (WGS) entry which is preliminary data.</text>
</comment>
<feature type="signal peptide" evidence="1">
    <location>
        <begin position="1"/>
        <end position="29"/>
    </location>
</feature>
<dbReference type="RefSeq" id="WP_130347471.1">
    <property type="nucleotide sequence ID" value="NZ_SGWQ01000010.1"/>
</dbReference>
<evidence type="ECO:0000256" key="1">
    <source>
        <dbReference type="SAM" id="SignalP"/>
    </source>
</evidence>
<dbReference type="OrthoDB" id="3686846at2"/>
<protein>
    <recommendedName>
        <fullName evidence="4">DUF4352 domain-containing protein</fullName>
    </recommendedName>
</protein>
<evidence type="ECO:0000313" key="2">
    <source>
        <dbReference type="EMBL" id="RZS34090.1"/>
    </source>
</evidence>
<evidence type="ECO:0000313" key="3">
    <source>
        <dbReference type="Proteomes" id="UP000294257"/>
    </source>
</evidence>
<dbReference type="PROSITE" id="PS51257">
    <property type="entry name" value="PROKAR_LIPOPROTEIN"/>
    <property type="match status" value="1"/>
</dbReference>
<proteinExistence type="predicted"/>
<gene>
    <name evidence="2" type="ORF">EV193_110240</name>
</gene>